<dbReference type="EMBL" id="KI913376">
    <property type="protein sequence ID" value="ETV64159.1"/>
    <property type="molecule type" value="Genomic_DNA"/>
</dbReference>
<sequence>MQVDLGRSCSKPRNPESTTTTAAAPASTTDAPGTTTNTPVTTLPAPATTMAVPGTTTAAPSSTTLAPCTTTSTPASTPAAPPITTTAPNTTTKSPGTKTRIVMQMEEPEGGRVKMSGHGARAFSNLRGMVPTSWAAGKKKRSSLLSLKQLSRLKRPSPLTISPIAQSQKRMKHQANLSSSLRIDEEGVKRLERIRHSLSEAVKKAYIAARNRKPWEQWVENFVSFVPGQTKAERSWNYSLRRFWE</sequence>
<dbReference type="VEuPathDB" id="FungiDB:H257_18908"/>
<dbReference type="GeneID" id="20820904"/>
<protein>
    <submittedName>
        <fullName evidence="2">Uncharacterized protein</fullName>
    </submittedName>
</protein>
<name>W4FB70_APHAT</name>
<feature type="compositionally biased region" description="Low complexity" evidence="1">
    <location>
        <begin position="18"/>
        <end position="96"/>
    </location>
</feature>
<feature type="region of interest" description="Disordered" evidence="1">
    <location>
        <begin position="1"/>
        <end position="96"/>
    </location>
</feature>
<dbReference type="AlphaFoldDB" id="W4FB70"/>
<dbReference type="RefSeq" id="XP_009846358.1">
    <property type="nucleotide sequence ID" value="XM_009848056.1"/>
</dbReference>
<organism evidence="2">
    <name type="scientific">Aphanomyces astaci</name>
    <name type="common">Crayfish plague agent</name>
    <dbReference type="NCBI Taxonomy" id="112090"/>
    <lineage>
        <taxon>Eukaryota</taxon>
        <taxon>Sar</taxon>
        <taxon>Stramenopiles</taxon>
        <taxon>Oomycota</taxon>
        <taxon>Saprolegniomycetes</taxon>
        <taxon>Saprolegniales</taxon>
        <taxon>Verrucalvaceae</taxon>
        <taxon>Aphanomyces</taxon>
    </lineage>
</organism>
<reference evidence="2" key="1">
    <citation type="submission" date="2013-12" db="EMBL/GenBank/DDBJ databases">
        <title>The Genome Sequence of Aphanomyces astaci APO3.</title>
        <authorList>
            <consortium name="The Broad Institute Genomics Platform"/>
            <person name="Russ C."/>
            <person name="Tyler B."/>
            <person name="van West P."/>
            <person name="Dieguez-Uribeondo J."/>
            <person name="Young S.K."/>
            <person name="Zeng Q."/>
            <person name="Gargeya S."/>
            <person name="Fitzgerald M."/>
            <person name="Abouelleil A."/>
            <person name="Alvarado L."/>
            <person name="Chapman S.B."/>
            <person name="Gainer-Dewar J."/>
            <person name="Goldberg J."/>
            <person name="Griggs A."/>
            <person name="Gujja S."/>
            <person name="Hansen M."/>
            <person name="Howarth C."/>
            <person name="Imamovic A."/>
            <person name="Ireland A."/>
            <person name="Larimer J."/>
            <person name="McCowan C."/>
            <person name="Murphy C."/>
            <person name="Pearson M."/>
            <person name="Poon T.W."/>
            <person name="Priest M."/>
            <person name="Roberts A."/>
            <person name="Saif S."/>
            <person name="Shea T."/>
            <person name="Sykes S."/>
            <person name="Wortman J."/>
            <person name="Nusbaum C."/>
            <person name="Birren B."/>
        </authorList>
    </citation>
    <scope>NUCLEOTIDE SEQUENCE [LARGE SCALE GENOMIC DNA]</scope>
    <source>
        <strain evidence="2">APO3</strain>
    </source>
</reference>
<dbReference type="OrthoDB" id="88108at2759"/>
<accession>W4FB70</accession>
<proteinExistence type="predicted"/>
<gene>
    <name evidence="2" type="ORF">H257_18908</name>
</gene>
<evidence type="ECO:0000313" key="2">
    <source>
        <dbReference type="EMBL" id="ETV64159.1"/>
    </source>
</evidence>
<evidence type="ECO:0000256" key="1">
    <source>
        <dbReference type="SAM" id="MobiDB-lite"/>
    </source>
</evidence>